<evidence type="ECO:0000256" key="2">
    <source>
        <dbReference type="SAM" id="SignalP"/>
    </source>
</evidence>
<feature type="region of interest" description="Disordered" evidence="1">
    <location>
        <begin position="120"/>
        <end position="142"/>
    </location>
</feature>
<feature type="signal peptide" evidence="2">
    <location>
        <begin position="1"/>
        <end position="20"/>
    </location>
</feature>
<evidence type="ECO:0000313" key="3">
    <source>
        <dbReference type="Proteomes" id="UP000887572"/>
    </source>
</evidence>
<evidence type="ECO:0000256" key="1">
    <source>
        <dbReference type="SAM" id="MobiDB-lite"/>
    </source>
</evidence>
<dbReference type="WBParaSite" id="Gr19_v10_g10876.t1">
    <property type="protein sequence ID" value="Gr19_v10_g10876.t1"/>
    <property type="gene ID" value="Gr19_v10_g10876"/>
</dbReference>
<organism evidence="3 4">
    <name type="scientific">Globodera rostochiensis</name>
    <name type="common">Golden nematode worm</name>
    <name type="synonym">Heterodera rostochiensis</name>
    <dbReference type="NCBI Taxonomy" id="31243"/>
    <lineage>
        <taxon>Eukaryota</taxon>
        <taxon>Metazoa</taxon>
        <taxon>Ecdysozoa</taxon>
        <taxon>Nematoda</taxon>
        <taxon>Chromadorea</taxon>
        <taxon>Rhabditida</taxon>
        <taxon>Tylenchina</taxon>
        <taxon>Tylenchomorpha</taxon>
        <taxon>Tylenchoidea</taxon>
        <taxon>Heteroderidae</taxon>
        <taxon>Heteroderinae</taxon>
        <taxon>Globodera</taxon>
    </lineage>
</organism>
<proteinExistence type="predicted"/>
<evidence type="ECO:0000313" key="4">
    <source>
        <dbReference type="WBParaSite" id="Gr19_v10_g10876.t1"/>
    </source>
</evidence>
<name>A0A914GVU7_GLORO</name>
<keyword evidence="2" id="KW-0732">Signal</keyword>
<reference evidence="4" key="1">
    <citation type="submission" date="2022-11" db="UniProtKB">
        <authorList>
            <consortium name="WormBaseParasite"/>
        </authorList>
    </citation>
    <scope>IDENTIFICATION</scope>
</reference>
<dbReference type="AlphaFoldDB" id="A0A914GVU7"/>
<dbReference type="Proteomes" id="UP000887572">
    <property type="component" value="Unplaced"/>
</dbReference>
<protein>
    <submittedName>
        <fullName evidence="4">Uncharacterized protein</fullName>
    </submittedName>
</protein>
<sequence length="142" mass="16050">MAQQILIYIILVLFFGGTWAGCFHSREDENSVEDYMTEDSVISLNPHLSGLSLEDLFGCNEDGRPSMAEQQSKRVLEFLKSQLGSATPSKNIDKMLEIPMNQQVNGYDAKFKNKIDQLTEEKGNNQKKRKSTTLGMLLKSEQ</sequence>
<feature type="chain" id="PRO_5037908553" evidence="2">
    <location>
        <begin position="21"/>
        <end position="142"/>
    </location>
</feature>
<keyword evidence="3" id="KW-1185">Reference proteome</keyword>
<accession>A0A914GVU7</accession>